<evidence type="ECO:0000256" key="4">
    <source>
        <dbReference type="ARBA" id="ARBA00023242"/>
    </source>
</evidence>
<organism evidence="7 8">
    <name type="scientific">Ursus americanus</name>
    <name type="common">American black bear</name>
    <name type="synonym">Euarctos americanus</name>
    <dbReference type="NCBI Taxonomy" id="9643"/>
    <lineage>
        <taxon>Eukaryota</taxon>
        <taxon>Metazoa</taxon>
        <taxon>Chordata</taxon>
        <taxon>Craniata</taxon>
        <taxon>Vertebrata</taxon>
        <taxon>Euteleostomi</taxon>
        <taxon>Mammalia</taxon>
        <taxon>Eutheria</taxon>
        <taxon>Laurasiatheria</taxon>
        <taxon>Carnivora</taxon>
        <taxon>Caniformia</taxon>
        <taxon>Ursidae</taxon>
        <taxon>Ursus</taxon>
    </lineage>
</organism>
<dbReference type="STRING" id="9643.ENSUAMP00000024050"/>
<evidence type="ECO:0000259" key="6">
    <source>
        <dbReference type="SMART" id="SM00415"/>
    </source>
</evidence>
<keyword evidence="4" id="KW-0539">Nucleus</keyword>
<dbReference type="SUPFAM" id="SSF46785">
    <property type="entry name" value="Winged helix' DNA-binding domain"/>
    <property type="match status" value="1"/>
</dbReference>
<comment type="similarity">
    <text evidence="2 5">Belongs to the HSF family.</text>
</comment>
<accession>A0A452RWU2</accession>
<dbReference type="OMA" id="FASIWWD"/>
<evidence type="ECO:0000256" key="5">
    <source>
        <dbReference type="RuleBase" id="RU004020"/>
    </source>
</evidence>
<dbReference type="GO" id="GO:0005634">
    <property type="term" value="C:nucleus"/>
    <property type="evidence" value="ECO:0007669"/>
    <property type="project" value="UniProtKB-SubCell"/>
</dbReference>
<proteinExistence type="inferred from homology"/>
<dbReference type="GO" id="GO:0003700">
    <property type="term" value="F:DNA-binding transcription factor activity"/>
    <property type="evidence" value="ECO:0007669"/>
    <property type="project" value="InterPro"/>
</dbReference>
<evidence type="ECO:0000313" key="8">
    <source>
        <dbReference type="Proteomes" id="UP000291022"/>
    </source>
</evidence>
<dbReference type="Pfam" id="PF00447">
    <property type="entry name" value="HSF_DNA-bind"/>
    <property type="match status" value="1"/>
</dbReference>
<dbReference type="Proteomes" id="UP000291022">
    <property type="component" value="Unassembled WGS sequence"/>
</dbReference>
<dbReference type="InterPro" id="IPR036388">
    <property type="entry name" value="WH-like_DNA-bd_sf"/>
</dbReference>
<evidence type="ECO:0000313" key="7">
    <source>
        <dbReference type="Ensembl" id="ENSUAMP00000024050.1"/>
    </source>
</evidence>
<dbReference type="InterPro" id="IPR000232">
    <property type="entry name" value="HSF_DNA-bd"/>
</dbReference>
<keyword evidence="8" id="KW-1185">Reference proteome</keyword>
<reference evidence="7" key="3">
    <citation type="submission" date="2025-09" db="UniProtKB">
        <authorList>
            <consortium name="Ensembl"/>
        </authorList>
    </citation>
    <scope>IDENTIFICATION</scope>
</reference>
<dbReference type="SMART" id="SM00415">
    <property type="entry name" value="HSF"/>
    <property type="match status" value="1"/>
</dbReference>
<evidence type="ECO:0000256" key="1">
    <source>
        <dbReference type="ARBA" id="ARBA00004123"/>
    </source>
</evidence>
<dbReference type="PANTHER" id="PTHR10015:SF282">
    <property type="entry name" value="HEAT SHOCK TRANSCRIPTION FACTOR, X-LINKED"/>
    <property type="match status" value="1"/>
</dbReference>
<comment type="subcellular location">
    <subcellularLocation>
        <location evidence="1">Nucleus</location>
    </subcellularLocation>
</comment>
<protein>
    <recommendedName>
        <fullName evidence="6">HSF-type DNA-binding domain-containing protein</fullName>
    </recommendedName>
</protein>
<reference evidence="7" key="2">
    <citation type="submission" date="2025-08" db="UniProtKB">
        <authorList>
            <consortium name="Ensembl"/>
        </authorList>
    </citation>
    <scope>IDENTIFICATION</scope>
</reference>
<dbReference type="Ensembl" id="ENSUAMT00000026860.1">
    <property type="protein sequence ID" value="ENSUAMP00000024050.1"/>
    <property type="gene ID" value="ENSUAMG00000018804.1"/>
</dbReference>
<evidence type="ECO:0000256" key="2">
    <source>
        <dbReference type="ARBA" id="ARBA00006403"/>
    </source>
</evidence>
<name>A0A452RWU2_URSAM</name>
<feature type="domain" description="HSF-type DNA-binding" evidence="6">
    <location>
        <begin position="94"/>
        <end position="209"/>
    </location>
</feature>
<dbReference type="InterPro" id="IPR036390">
    <property type="entry name" value="WH_DNA-bd_sf"/>
</dbReference>
<dbReference type="GeneTree" id="ENSGT00940000163633"/>
<evidence type="ECO:0000256" key="3">
    <source>
        <dbReference type="ARBA" id="ARBA00023125"/>
    </source>
</evidence>
<keyword evidence="3" id="KW-0238">DNA-binding</keyword>
<sequence>MGALREYSRAPSQSEAAMGIVVGLRHCPVPPHSAPPPDPPLSLAQPVSARDPGCRLLLLEENGFQALTQEPLFKRPRTTRDAPSPGEGDLLHLPFPKKLWKLVNSSQFASIWWDNDGTCIGINEKLFQEEVLEREGPNKVFQTDCMKSFVRQLNLYGFSKLQQDIHTFTCLTNSLPGGAPLCVPSKLRFYRSPFFKRDCPHLLLRMKRRVGVKSALRQMESKPEALGVAPAAPTASLRPEGVLSSAGDQLEPVSGRQPDVPAAWVRSQSAPPVILGAAARPTVTDAHAAVGRPADGQPQGAQAPVPLAADVAGPAAFPWVCLTLPSVHMHPYGPVLGLAAGPPVFLHVPATPLPVAGLLPLCHPWVPGVPPGPATSLTVIPHPPNPFHCCPGCRCFPTYLPPTDGPPEYPGWAHHGS</sequence>
<dbReference type="Gene3D" id="1.10.10.10">
    <property type="entry name" value="Winged helix-like DNA-binding domain superfamily/Winged helix DNA-binding domain"/>
    <property type="match status" value="1"/>
</dbReference>
<dbReference type="PANTHER" id="PTHR10015">
    <property type="entry name" value="HEAT SHOCK TRANSCRIPTION FACTOR"/>
    <property type="match status" value="1"/>
</dbReference>
<reference evidence="8" key="1">
    <citation type="submission" date="2016-06" db="EMBL/GenBank/DDBJ databases">
        <title>De novo assembly and RNA-Seq shows season-dependent expression and editing in black bear kidneys.</title>
        <authorList>
            <person name="Korstanje R."/>
            <person name="Srivastava A."/>
            <person name="Sarsani V.K."/>
            <person name="Sheehan S.M."/>
            <person name="Seger R.L."/>
            <person name="Barter M.E."/>
            <person name="Lindqvist C."/>
            <person name="Brody L.C."/>
            <person name="Mullikin J.C."/>
        </authorList>
    </citation>
    <scope>NUCLEOTIDE SEQUENCE [LARGE SCALE GENOMIC DNA]</scope>
</reference>
<dbReference type="GO" id="GO:0043565">
    <property type="term" value="F:sequence-specific DNA binding"/>
    <property type="evidence" value="ECO:0007669"/>
    <property type="project" value="InterPro"/>
</dbReference>
<dbReference type="AlphaFoldDB" id="A0A452RWU2"/>